<evidence type="ECO:0000313" key="10">
    <source>
        <dbReference type="Proteomes" id="UP001220964"/>
    </source>
</evidence>
<keyword evidence="4" id="KW-0677">Repeat</keyword>
<dbReference type="Gene3D" id="3.30.70.20">
    <property type="match status" value="2"/>
</dbReference>
<keyword evidence="2" id="KW-0004">4Fe-4S</keyword>
<dbReference type="SUPFAM" id="SSF54862">
    <property type="entry name" value="4Fe-4S ferredoxins"/>
    <property type="match status" value="1"/>
</dbReference>
<dbReference type="InterPro" id="IPR017900">
    <property type="entry name" value="4Fe4S_Fe_S_CS"/>
</dbReference>
<dbReference type="CDD" id="cd10564">
    <property type="entry name" value="NapF_like"/>
    <property type="match status" value="1"/>
</dbReference>
<keyword evidence="6" id="KW-0408">Iron</keyword>
<accession>A0AAE3TAX2</accession>
<dbReference type="Pfam" id="PF13187">
    <property type="entry name" value="Fer4_9"/>
    <property type="match status" value="1"/>
</dbReference>
<evidence type="ECO:0000256" key="2">
    <source>
        <dbReference type="ARBA" id="ARBA00022485"/>
    </source>
</evidence>
<evidence type="ECO:0000256" key="4">
    <source>
        <dbReference type="ARBA" id="ARBA00022737"/>
    </source>
</evidence>
<dbReference type="InterPro" id="IPR050572">
    <property type="entry name" value="Fe-S_Ferredoxin"/>
</dbReference>
<evidence type="ECO:0000256" key="7">
    <source>
        <dbReference type="ARBA" id="ARBA00023014"/>
    </source>
</evidence>
<name>A0AAE3TAX2_9RHOB</name>
<reference evidence="9" key="1">
    <citation type="submission" date="2023-03" db="EMBL/GenBank/DDBJ databases">
        <title>Multiphase analysis and comparison of six strains from genera Psychromarinibacter, Lutimaribacter, and Maritimibacter, including a novel species: Psychromarinibacter sediminicola sp. nov.</title>
        <authorList>
            <person name="Wang Y.-H."/>
            <person name="Ye M.-Q."/>
            <person name="Du Z.-J."/>
        </authorList>
    </citation>
    <scope>NUCLEOTIDE SEQUENCE</scope>
    <source>
        <strain evidence="9">C21-152</strain>
    </source>
</reference>
<feature type="domain" description="4Fe-4S ferredoxin-type" evidence="8">
    <location>
        <begin position="27"/>
        <end position="56"/>
    </location>
</feature>
<dbReference type="GO" id="GO:0046872">
    <property type="term" value="F:metal ion binding"/>
    <property type="evidence" value="ECO:0007669"/>
    <property type="project" value="UniProtKB-KW"/>
</dbReference>
<proteinExistence type="predicted"/>
<dbReference type="EMBL" id="JARGYC010000050">
    <property type="protein sequence ID" value="MDF0602439.1"/>
    <property type="molecule type" value="Genomic_DNA"/>
</dbReference>
<evidence type="ECO:0000259" key="8">
    <source>
        <dbReference type="PROSITE" id="PS51379"/>
    </source>
</evidence>
<evidence type="ECO:0000313" key="9">
    <source>
        <dbReference type="EMBL" id="MDF0602439.1"/>
    </source>
</evidence>
<evidence type="ECO:0000256" key="1">
    <source>
        <dbReference type="ARBA" id="ARBA00022448"/>
    </source>
</evidence>
<dbReference type="Proteomes" id="UP001220964">
    <property type="component" value="Unassembled WGS sequence"/>
</dbReference>
<dbReference type="InterPro" id="IPR004496">
    <property type="entry name" value="NapF"/>
</dbReference>
<dbReference type="InterPro" id="IPR017896">
    <property type="entry name" value="4Fe4S_Fe-S-bd"/>
</dbReference>
<dbReference type="PANTHER" id="PTHR43687">
    <property type="entry name" value="ADENYLYLSULFATE REDUCTASE, BETA SUBUNIT"/>
    <property type="match status" value="1"/>
</dbReference>
<evidence type="ECO:0000256" key="5">
    <source>
        <dbReference type="ARBA" id="ARBA00022982"/>
    </source>
</evidence>
<comment type="caution">
    <text evidence="9">The sequence shown here is derived from an EMBL/GenBank/DDBJ whole genome shotgun (WGS) entry which is preliminary data.</text>
</comment>
<evidence type="ECO:0000256" key="6">
    <source>
        <dbReference type="ARBA" id="ARBA00023004"/>
    </source>
</evidence>
<protein>
    <submittedName>
        <fullName evidence="9">Ferredoxin-type protein NapF</fullName>
    </submittedName>
</protein>
<dbReference type="RefSeq" id="WP_275568568.1">
    <property type="nucleotide sequence ID" value="NZ_JARGYC010000050.1"/>
</dbReference>
<keyword evidence="7" id="KW-0411">Iron-sulfur</keyword>
<dbReference type="AlphaFoldDB" id="A0AAE3TAX2"/>
<keyword evidence="1" id="KW-0813">Transport</keyword>
<sequence>MGEKTAEALPRRALFGGNGTAGVMPWTDPQRIFERCTGCGACTRACPEGIVTSGRGGHPYIEFTSACTFCGACAEACPEDVFDTARTPPMAAVARIGESCFEPLGISCRACEDACPEMALRTRPQLGGTARVEVSDAACTGCGACVSVCPVNAVEIVPNA</sequence>
<keyword evidence="5" id="KW-0249">Electron transport</keyword>
<keyword evidence="10" id="KW-1185">Reference proteome</keyword>
<dbReference type="Pfam" id="PF12838">
    <property type="entry name" value="Fer4_7"/>
    <property type="match status" value="1"/>
</dbReference>
<gene>
    <name evidence="9" type="ORF">P1J78_16995</name>
</gene>
<dbReference type="PANTHER" id="PTHR43687:SF6">
    <property type="entry name" value="L-ASPARTATE SEMIALDEHYDE SULFURTRANSFERASE IRON-SULFUR SUBUNIT"/>
    <property type="match status" value="1"/>
</dbReference>
<feature type="domain" description="4Fe-4S ferredoxin-type" evidence="8">
    <location>
        <begin position="57"/>
        <end position="87"/>
    </location>
</feature>
<dbReference type="PROSITE" id="PS51379">
    <property type="entry name" value="4FE4S_FER_2"/>
    <property type="match status" value="3"/>
</dbReference>
<organism evidence="9 10">
    <name type="scientific">Psychromarinibacter sediminicola</name>
    <dbReference type="NCBI Taxonomy" id="3033385"/>
    <lineage>
        <taxon>Bacteria</taxon>
        <taxon>Pseudomonadati</taxon>
        <taxon>Pseudomonadota</taxon>
        <taxon>Alphaproteobacteria</taxon>
        <taxon>Rhodobacterales</taxon>
        <taxon>Paracoccaceae</taxon>
        <taxon>Psychromarinibacter</taxon>
    </lineage>
</organism>
<dbReference type="PROSITE" id="PS00198">
    <property type="entry name" value="4FE4S_FER_1"/>
    <property type="match status" value="2"/>
</dbReference>
<feature type="domain" description="4Fe-4S ferredoxin-type" evidence="8">
    <location>
        <begin position="130"/>
        <end position="159"/>
    </location>
</feature>
<evidence type="ECO:0000256" key="3">
    <source>
        <dbReference type="ARBA" id="ARBA00022723"/>
    </source>
</evidence>
<dbReference type="GO" id="GO:0051539">
    <property type="term" value="F:4 iron, 4 sulfur cluster binding"/>
    <property type="evidence" value="ECO:0007669"/>
    <property type="project" value="UniProtKB-KW"/>
</dbReference>
<keyword evidence="3" id="KW-0479">Metal-binding</keyword>